<dbReference type="GeneID" id="106477217"/>
<evidence type="ECO:0000313" key="2">
    <source>
        <dbReference type="Proteomes" id="UP000694941"/>
    </source>
</evidence>
<feature type="compositionally biased region" description="Polar residues" evidence="1">
    <location>
        <begin position="158"/>
        <end position="167"/>
    </location>
</feature>
<organism evidence="2 3">
    <name type="scientific">Limulus polyphemus</name>
    <name type="common">Atlantic horseshoe crab</name>
    <dbReference type="NCBI Taxonomy" id="6850"/>
    <lineage>
        <taxon>Eukaryota</taxon>
        <taxon>Metazoa</taxon>
        <taxon>Ecdysozoa</taxon>
        <taxon>Arthropoda</taxon>
        <taxon>Chelicerata</taxon>
        <taxon>Merostomata</taxon>
        <taxon>Xiphosura</taxon>
        <taxon>Limulidae</taxon>
        <taxon>Limulus</taxon>
    </lineage>
</organism>
<dbReference type="Proteomes" id="UP000694941">
    <property type="component" value="Unplaced"/>
</dbReference>
<keyword evidence="2" id="KW-1185">Reference proteome</keyword>
<feature type="region of interest" description="Disordered" evidence="1">
    <location>
        <begin position="1"/>
        <end position="73"/>
    </location>
</feature>
<evidence type="ECO:0000256" key="1">
    <source>
        <dbReference type="SAM" id="MobiDB-lite"/>
    </source>
</evidence>
<accession>A0ABM1C2Y0</accession>
<feature type="compositionally biased region" description="Polar residues" evidence="1">
    <location>
        <begin position="64"/>
        <end position="73"/>
    </location>
</feature>
<protein>
    <submittedName>
        <fullName evidence="3">Uncharacterized protein LOC106477217</fullName>
    </submittedName>
</protein>
<feature type="region of interest" description="Disordered" evidence="1">
    <location>
        <begin position="154"/>
        <end position="229"/>
    </location>
</feature>
<gene>
    <name evidence="3" type="primary">LOC106477217</name>
</gene>
<reference evidence="3" key="1">
    <citation type="submission" date="2025-08" db="UniProtKB">
        <authorList>
            <consortium name="RefSeq"/>
        </authorList>
    </citation>
    <scope>IDENTIFICATION</scope>
    <source>
        <tissue evidence="3">Muscle</tissue>
    </source>
</reference>
<evidence type="ECO:0000313" key="3">
    <source>
        <dbReference type="RefSeq" id="XP_013793262.1"/>
    </source>
</evidence>
<name>A0ABM1C2Y0_LIMPO</name>
<feature type="non-terminal residue" evidence="3">
    <location>
        <position position="1"/>
    </location>
</feature>
<proteinExistence type="predicted"/>
<feature type="compositionally biased region" description="Basic and acidic residues" evidence="1">
    <location>
        <begin position="206"/>
        <end position="221"/>
    </location>
</feature>
<feature type="compositionally biased region" description="Acidic residues" evidence="1">
    <location>
        <begin position="171"/>
        <end position="194"/>
    </location>
</feature>
<dbReference type="RefSeq" id="XP_013793262.1">
    <property type="nucleotide sequence ID" value="XM_013937808.1"/>
</dbReference>
<feature type="compositionally biased region" description="Polar residues" evidence="1">
    <location>
        <begin position="25"/>
        <end position="35"/>
    </location>
</feature>
<sequence length="229" mass="26438">LNPHKLRFSLPDNLSEKSEVDSLKNPLSPQNSLQDPTPEDEIIMFTAKSRVHTPIPELKEESSDTNTKCSSCTPATSRTITETILPWKREDDCVGEDCVQRQKEFPPWIDNKAYHLYTSPPNTFLKKLRPTEEKKSQDIFSIFELRTKLKEKSDDNSCETASLNSVCDENEKIDEENEEDVEYSEENEESDDNTSDPTNHNSVHNETVKEVDQEKFVDHGPRPYIIDYR</sequence>